<dbReference type="InterPro" id="IPR036397">
    <property type="entry name" value="RNaseH_sf"/>
</dbReference>
<evidence type="ECO:0000313" key="2">
    <source>
        <dbReference type="Proteomes" id="UP000515211"/>
    </source>
</evidence>
<protein>
    <submittedName>
        <fullName evidence="3">Uncharacterized protein LOC107490728</fullName>
    </submittedName>
</protein>
<dbReference type="InterPro" id="IPR012337">
    <property type="entry name" value="RNaseH-like_sf"/>
</dbReference>
<evidence type="ECO:0000313" key="3">
    <source>
        <dbReference type="RefSeq" id="XP_015967023.1"/>
    </source>
</evidence>
<dbReference type="SUPFAM" id="SSF53098">
    <property type="entry name" value="Ribonuclease H-like"/>
    <property type="match status" value="1"/>
</dbReference>
<dbReference type="Proteomes" id="UP000515211">
    <property type="component" value="Chromosome 5"/>
</dbReference>
<gene>
    <name evidence="3" type="primary">LOC107490728</name>
</gene>
<dbReference type="KEGG" id="adu:107490728"/>
<dbReference type="InterPro" id="IPR001584">
    <property type="entry name" value="Integrase_cat-core"/>
</dbReference>
<dbReference type="PANTHER" id="PTHR47266">
    <property type="entry name" value="ENDONUCLEASE-RELATED"/>
    <property type="match status" value="1"/>
</dbReference>
<sequence length="191" mass="21575">MGFLEGAFQKKNDEKSCGIAMALAMGGYFGGERTAAKVLQCGFFWPTLFKDAKELVKGCNECQRTGNLPKKNEMPQNFILELKLFDVWGIDFMGPFPTSYSNKYILVAVDYISKWVEAIATPTNDNKVVMNFLRKNIFSRFGVPRALISDGGTHFCNRPLEALLMRYGVKHKVATPYHPKQTGKLRYPIES</sequence>
<dbReference type="RefSeq" id="XP_015967023.1">
    <property type="nucleotide sequence ID" value="XM_016111537.1"/>
</dbReference>
<reference evidence="2" key="1">
    <citation type="journal article" date="2016" name="Nat. Genet.">
        <title>The genome sequences of Arachis duranensis and Arachis ipaensis, the diploid ancestors of cultivated peanut.</title>
        <authorList>
            <person name="Bertioli D.J."/>
            <person name="Cannon S.B."/>
            <person name="Froenicke L."/>
            <person name="Huang G."/>
            <person name="Farmer A.D."/>
            <person name="Cannon E.K."/>
            <person name="Liu X."/>
            <person name="Gao D."/>
            <person name="Clevenger J."/>
            <person name="Dash S."/>
            <person name="Ren L."/>
            <person name="Moretzsohn M.C."/>
            <person name="Shirasawa K."/>
            <person name="Huang W."/>
            <person name="Vidigal B."/>
            <person name="Abernathy B."/>
            <person name="Chu Y."/>
            <person name="Niederhuth C.E."/>
            <person name="Umale P."/>
            <person name="Araujo A.C."/>
            <person name="Kozik A."/>
            <person name="Kim K.D."/>
            <person name="Burow M.D."/>
            <person name="Varshney R.K."/>
            <person name="Wang X."/>
            <person name="Zhang X."/>
            <person name="Barkley N."/>
            <person name="Guimaraes P.M."/>
            <person name="Isobe S."/>
            <person name="Guo B."/>
            <person name="Liao B."/>
            <person name="Stalker H.T."/>
            <person name="Schmitz R.J."/>
            <person name="Scheffler B.E."/>
            <person name="Leal-Bertioli S.C."/>
            <person name="Xun X."/>
            <person name="Jackson S.A."/>
            <person name="Michelmore R."/>
            <person name="Ozias-Akins P."/>
        </authorList>
    </citation>
    <scope>NUCLEOTIDE SEQUENCE [LARGE SCALE GENOMIC DNA]</scope>
    <source>
        <strain evidence="2">cv. V14167</strain>
    </source>
</reference>
<dbReference type="Pfam" id="PF00665">
    <property type="entry name" value="rve"/>
    <property type="match status" value="1"/>
</dbReference>
<dbReference type="PROSITE" id="PS50994">
    <property type="entry name" value="INTEGRASE"/>
    <property type="match status" value="1"/>
</dbReference>
<feature type="domain" description="Integrase catalytic" evidence="1">
    <location>
        <begin position="71"/>
        <end position="191"/>
    </location>
</feature>
<accession>A0A6P4DEG4</accession>
<dbReference type="GeneID" id="107490728"/>
<dbReference type="Gene3D" id="1.10.340.70">
    <property type="match status" value="1"/>
</dbReference>
<evidence type="ECO:0000259" key="1">
    <source>
        <dbReference type="PROSITE" id="PS50994"/>
    </source>
</evidence>
<name>A0A6P4DEG4_ARADU</name>
<reference evidence="3" key="2">
    <citation type="submission" date="2025-08" db="UniProtKB">
        <authorList>
            <consortium name="RefSeq"/>
        </authorList>
    </citation>
    <scope>IDENTIFICATION</scope>
    <source>
        <tissue evidence="3">Whole plant</tissue>
    </source>
</reference>
<organism evidence="2 3">
    <name type="scientific">Arachis duranensis</name>
    <name type="common">Wild peanut</name>
    <dbReference type="NCBI Taxonomy" id="130453"/>
    <lineage>
        <taxon>Eukaryota</taxon>
        <taxon>Viridiplantae</taxon>
        <taxon>Streptophyta</taxon>
        <taxon>Embryophyta</taxon>
        <taxon>Tracheophyta</taxon>
        <taxon>Spermatophyta</taxon>
        <taxon>Magnoliopsida</taxon>
        <taxon>eudicotyledons</taxon>
        <taxon>Gunneridae</taxon>
        <taxon>Pentapetalae</taxon>
        <taxon>rosids</taxon>
        <taxon>fabids</taxon>
        <taxon>Fabales</taxon>
        <taxon>Fabaceae</taxon>
        <taxon>Papilionoideae</taxon>
        <taxon>50 kb inversion clade</taxon>
        <taxon>dalbergioids sensu lato</taxon>
        <taxon>Dalbergieae</taxon>
        <taxon>Pterocarpus clade</taxon>
        <taxon>Arachis</taxon>
    </lineage>
</organism>
<dbReference type="AlphaFoldDB" id="A0A6P4DEG4"/>
<dbReference type="GO" id="GO:0003676">
    <property type="term" value="F:nucleic acid binding"/>
    <property type="evidence" value="ECO:0007669"/>
    <property type="project" value="InterPro"/>
</dbReference>
<dbReference type="OrthoDB" id="1739170at2759"/>
<keyword evidence="2" id="KW-1185">Reference proteome</keyword>
<proteinExistence type="predicted"/>
<dbReference type="InterPro" id="IPR041588">
    <property type="entry name" value="Integrase_H2C2"/>
</dbReference>
<dbReference type="Gene3D" id="3.30.420.10">
    <property type="entry name" value="Ribonuclease H-like superfamily/Ribonuclease H"/>
    <property type="match status" value="1"/>
</dbReference>
<dbReference type="GO" id="GO:0015074">
    <property type="term" value="P:DNA integration"/>
    <property type="evidence" value="ECO:0007669"/>
    <property type="project" value="InterPro"/>
</dbReference>
<dbReference type="InterPro" id="IPR052160">
    <property type="entry name" value="Gypsy_RT_Integrase-like"/>
</dbReference>
<dbReference type="Pfam" id="PF17921">
    <property type="entry name" value="Integrase_H2C2"/>
    <property type="match status" value="1"/>
</dbReference>